<sequence length="322" mass="36118">MKGIRIILLCGVVLWAAGCFKDTSVKTNYVLKPLSQTLSTDPYEALEGVKAYAFAADTTLYTVASYEDALNGVISLKSDLSSKLSEPTAVSEPYEQEGATGWVHMSLSAPTQMVVAVDTQHRLYAYTQQELEVNLPNLYVVLPFKVWKEGNSYKDGNWSFYNEYYTPPVYRDCYVDAKVQLTEEGETTSISKMEVYAYAADTTAWFIASYDDAVSGKITSKADTTETRTIPSFQAYADGETGLYKMSVSAENLMVVVADRSDQLYAYTQQTVDLAETDPLNFPSLVFRPWKGIWIDKTDTNGWTVVNPTYEPEEPETQKQRR</sequence>
<accession>A0A9D1Z1F0</accession>
<organism evidence="1 2">
    <name type="scientific">Candidatus Alistipes intestinigallinarum</name>
    <dbReference type="NCBI Taxonomy" id="2838440"/>
    <lineage>
        <taxon>Bacteria</taxon>
        <taxon>Pseudomonadati</taxon>
        <taxon>Bacteroidota</taxon>
        <taxon>Bacteroidia</taxon>
        <taxon>Bacteroidales</taxon>
        <taxon>Rikenellaceae</taxon>
        <taxon>Alistipes</taxon>
    </lineage>
</organism>
<name>A0A9D1Z1F0_9BACT</name>
<dbReference type="PROSITE" id="PS51257">
    <property type="entry name" value="PROKAR_LIPOPROTEIN"/>
    <property type="match status" value="1"/>
</dbReference>
<proteinExistence type="predicted"/>
<protein>
    <recommendedName>
        <fullName evidence="3">Lipoprotein</fullName>
    </recommendedName>
</protein>
<dbReference type="AlphaFoldDB" id="A0A9D1Z1F0"/>
<reference evidence="1" key="2">
    <citation type="submission" date="2021-04" db="EMBL/GenBank/DDBJ databases">
        <authorList>
            <person name="Gilroy R."/>
        </authorList>
    </citation>
    <scope>NUCLEOTIDE SEQUENCE</scope>
    <source>
        <strain evidence="1">5134</strain>
    </source>
</reference>
<gene>
    <name evidence="1" type="ORF">H9828_06620</name>
</gene>
<evidence type="ECO:0008006" key="3">
    <source>
        <dbReference type="Google" id="ProtNLM"/>
    </source>
</evidence>
<dbReference type="EMBL" id="DXDA01000056">
    <property type="protein sequence ID" value="HIY69072.1"/>
    <property type="molecule type" value="Genomic_DNA"/>
</dbReference>
<reference evidence="1" key="1">
    <citation type="journal article" date="2021" name="PeerJ">
        <title>Extensive microbial diversity within the chicken gut microbiome revealed by metagenomics and culture.</title>
        <authorList>
            <person name="Gilroy R."/>
            <person name="Ravi A."/>
            <person name="Getino M."/>
            <person name="Pursley I."/>
            <person name="Horton D.L."/>
            <person name="Alikhan N.F."/>
            <person name="Baker D."/>
            <person name="Gharbi K."/>
            <person name="Hall N."/>
            <person name="Watson M."/>
            <person name="Adriaenssens E.M."/>
            <person name="Foster-Nyarko E."/>
            <person name="Jarju S."/>
            <person name="Secka A."/>
            <person name="Antonio M."/>
            <person name="Oren A."/>
            <person name="Chaudhuri R.R."/>
            <person name="La Ragione R."/>
            <person name="Hildebrand F."/>
            <person name="Pallen M.J."/>
        </authorList>
    </citation>
    <scope>NUCLEOTIDE SEQUENCE</scope>
    <source>
        <strain evidence="1">5134</strain>
    </source>
</reference>
<dbReference type="Proteomes" id="UP000886844">
    <property type="component" value="Unassembled WGS sequence"/>
</dbReference>
<comment type="caution">
    <text evidence="1">The sequence shown here is derived from an EMBL/GenBank/DDBJ whole genome shotgun (WGS) entry which is preliminary data.</text>
</comment>
<evidence type="ECO:0000313" key="1">
    <source>
        <dbReference type="EMBL" id="HIY69072.1"/>
    </source>
</evidence>
<evidence type="ECO:0000313" key="2">
    <source>
        <dbReference type="Proteomes" id="UP000886844"/>
    </source>
</evidence>